<accession>A0A1F7SDZ5</accession>
<sequence length="110" mass="12365">MKIKVRYYNLTLDVTKKVEEEIEIKDGSTVNDAITFLINKYGYMFQKRAILTMDSMQGKVTRANVYLNNHPVDYEANYPQKLNTVLKDGDSISFGSLIGGGASKATLLVH</sequence>
<evidence type="ECO:0000313" key="2">
    <source>
        <dbReference type="Proteomes" id="UP000178082"/>
    </source>
</evidence>
<dbReference type="InterPro" id="IPR016155">
    <property type="entry name" value="Mopterin_synth/thiamin_S_b"/>
</dbReference>
<dbReference type="STRING" id="1817883.A3G31_06020"/>
<protein>
    <submittedName>
        <fullName evidence="1">Uncharacterized protein</fullName>
    </submittedName>
</protein>
<dbReference type="Gene3D" id="3.10.20.30">
    <property type="match status" value="1"/>
</dbReference>
<evidence type="ECO:0000313" key="1">
    <source>
        <dbReference type="EMBL" id="OGL51407.1"/>
    </source>
</evidence>
<dbReference type="CDD" id="cd17040">
    <property type="entry name" value="Ubl_MoaD_like"/>
    <property type="match status" value="1"/>
</dbReference>
<dbReference type="Proteomes" id="UP000178082">
    <property type="component" value="Unassembled WGS sequence"/>
</dbReference>
<name>A0A1F7SDZ5_9BACT</name>
<dbReference type="Pfam" id="PF02597">
    <property type="entry name" value="ThiS"/>
    <property type="match status" value="1"/>
</dbReference>
<dbReference type="AlphaFoldDB" id="A0A1F7SDZ5"/>
<gene>
    <name evidence="1" type="ORF">A3G31_06020</name>
</gene>
<dbReference type="InterPro" id="IPR003749">
    <property type="entry name" value="ThiS/MoaD-like"/>
</dbReference>
<reference evidence="1 2" key="1">
    <citation type="journal article" date="2016" name="Nat. Commun.">
        <title>Thousands of microbial genomes shed light on interconnected biogeochemical processes in an aquifer system.</title>
        <authorList>
            <person name="Anantharaman K."/>
            <person name="Brown C.T."/>
            <person name="Hug L.A."/>
            <person name="Sharon I."/>
            <person name="Castelle C.J."/>
            <person name="Probst A.J."/>
            <person name="Thomas B.C."/>
            <person name="Singh A."/>
            <person name="Wilkins M.J."/>
            <person name="Karaoz U."/>
            <person name="Brodie E.L."/>
            <person name="Williams K.H."/>
            <person name="Hubbard S.S."/>
            <person name="Banfield J.F."/>
        </authorList>
    </citation>
    <scope>NUCLEOTIDE SEQUENCE [LARGE SCALE GENOMIC DNA]</scope>
</reference>
<organism evidence="1 2">
    <name type="scientific">Candidatus Schekmanbacteria bacterium RIFCSPLOWO2_12_FULL_38_15</name>
    <dbReference type="NCBI Taxonomy" id="1817883"/>
    <lineage>
        <taxon>Bacteria</taxon>
        <taxon>Candidatus Schekmaniibacteriota</taxon>
    </lineage>
</organism>
<dbReference type="InterPro" id="IPR012675">
    <property type="entry name" value="Beta-grasp_dom_sf"/>
</dbReference>
<comment type="caution">
    <text evidence="1">The sequence shown here is derived from an EMBL/GenBank/DDBJ whole genome shotgun (WGS) entry which is preliminary data.</text>
</comment>
<dbReference type="SUPFAM" id="SSF54285">
    <property type="entry name" value="MoaD/ThiS"/>
    <property type="match status" value="1"/>
</dbReference>
<proteinExistence type="predicted"/>
<dbReference type="EMBL" id="MGDI01000042">
    <property type="protein sequence ID" value="OGL51407.1"/>
    <property type="molecule type" value="Genomic_DNA"/>
</dbReference>